<dbReference type="InterPro" id="IPR008979">
    <property type="entry name" value="Galactose-bd-like_sf"/>
</dbReference>
<organism evidence="4 5">
    <name type="scientific">Nonlabens spongiae</name>
    <dbReference type="NCBI Taxonomy" id="331648"/>
    <lineage>
        <taxon>Bacteria</taxon>
        <taxon>Pseudomonadati</taxon>
        <taxon>Bacteroidota</taxon>
        <taxon>Flavobacteriia</taxon>
        <taxon>Flavobacteriales</taxon>
        <taxon>Flavobacteriaceae</taxon>
        <taxon>Nonlabens</taxon>
    </lineage>
</organism>
<gene>
    <name evidence="4" type="ORF">BST97_06645</name>
</gene>
<dbReference type="Proteomes" id="UP000193431">
    <property type="component" value="Chromosome"/>
</dbReference>
<dbReference type="GO" id="GO:0010257">
    <property type="term" value="P:NADH dehydrogenase complex assembly"/>
    <property type="evidence" value="ECO:0007669"/>
    <property type="project" value="TreeGrafter"/>
</dbReference>
<comment type="similarity">
    <text evidence="1">Belongs to the CIA30 family.</text>
</comment>
<dbReference type="GO" id="GO:0051082">
    <property type="term" value="F:unfolded protein binding"/>
    <property type="evidence" value="ECO:0007669"/>
    <property type="project" value="TreeGrafter"/>
</dbReference>
<dbReference type="Pfam" id="PF08547">
    <property type="entry name" value="CIA30"/>
    <property type="match status" value="1"/>
</dbReference>
<feature type="domain" description="NADH:ubiquinone oxidoreductase intermediate-associated protein 30" evidence="3">
    <location>
        <begin position="19"/>
        <end position="169"/>
    </location>
</feature>
<dbReference type="InterPro" id="IPR039131">
    <property type="entry name" value="NDUFAF1"/>
</dbReference>
<dbReference type="PANTHER" id="PTHR13194">
    <property type="entry name" value="COMPLEX I INTERMEDIATE-ASSOCIATED PROTEIN 30"/>
    <property type="match status" value="1"/>
</dbReference>
<protein>
    <recommendedName>
        <fullName evidence="3">NADH:ubiquinone oxidoreductase intermediate-associated protein 30 domain-containing protein</fullName>
    </recommendedName>
</protein>
<dbReference type="EMBL" id="CP019344">
    <property type="protein sequence ID" value="ARN77700.1"/>
    <property type="molecule type" value="Genomic_DNA"/>
</dbReference>
<dbReference type="RefSeq" id="WP_211277475.1">
    <property type="nucleotide sequence ID" value="NZ_CP019344.1"/>
</dbReference>
<keyword evidence="2" id="KW-0732">Signal</keyword>
<feature type="signal peptide" evidence="2">
    <location>
        <begin position="1"/>
        <end position="19"/>
    </location>
</feature>
<evidence type="ECO:0000259" key="3">
    <source>
        <dbReference type="Pfam" id="PF08547"/>
    </source>
</evidence>
<dbReference type="SUPFAM" id="SSF49785">
    <property type="entry name" value="Galactose-binding domain-like"/>
    <property type="match status" value="1"/>
</dbReference>
<evidence type="ECO:0000313" key="4">
    <source>
        <dbReference type="EMBL" id="ARN77700.1"/>
    </source>
</evidence>
<accession>A0A1W6MJD3</accession>
<feature type="chain" id="PRO_5012145208" description="NADH:ubiquinone oxidoreductase intermediate-associated protein 30 domain-containing protein" evidence="2">
    <location>
        <begin position="20"/>
        <end position="175"/>
    </location>
</feature>
<evidence type="ECO:0000256" key="2">
    <source>
        <dbReference type="SAM" id="SignalP"/>
    </source>
</evidence>
<dbReference type="Gene3D" id="2.60.120.430">
    <property type="entry name" value="Galactose-binding lectin"/>
    <property type="match status" value="1"/>
</dbReference>
<dbReference type="STRING" id="331648.BST97_06645"/>
<evidence type="ECO:0000256" key="1">
    <source>
        <dbReference type="ARBA" id="ARBA00007884"/>
    </source>
</evidence>
<keyword evidence="5" id="KW-1185">Reference proteome</keyword>
<dbReference type="InterPro" id="IPR013857">
    <property type="entry name" value="NADH-UbQ_OxRdtase-assoc_prot30"/>
</dbReference>
<reference evidence="4 5" key="1">
    <citation type="submission" date="2016-11" db="EMBL/GenBank/DDBJ databases">
        <title>Trade-off between light-utilization and light-protection in marine flavobacteria.</title>
        <authorList>
            <person name="Kumagai Y."/>
        </authorList>
    </citation>
    <scope>NUCLEOTIDE SEQUENCE [LARGE SCALE GENOMIC DNA]</scope>
    <source>
        <strain evidence="4 5">JCM 13191</strain>
    </source>
</reference>
<dbReference type="AlphaFoldDB" id="A0A1W6MJD3"/>
<dbReference type="PANTHER" id="PTHR13194:SF19">
    <property type="entry name" value="NAD(P)-BINDING ROSSMANN-FOLD SUPERFAMILY PROTEIN"/>
    <property type="match status" value="1"/>
</dbReference>
<proteinExistence type="inferred from homology"/>
<sequence length="175" mass="20095">MMKVLIVLACMISTPITLFDFTEESSQDSWQVEDDRVMGGISQGRFKITEEGYGHFHGYVTTESNGGFSSIQRKMDKMDLGDATVVKLRVKGDGKTYKFRIKADQDTYHSYQQAFETSGKWEIVSLPLADFSANYRGRNVDVPNFDQESIEFIRFMIANKKKQEFSLLIDKVWVD</sequence>
<name>A0A1W6MJD3_9FLAO</name>
<evidence type="ECO:0000313" key="5">
    <source>
        <dbReference type="Proteomes" id="UP000193431"/>
    </source>
</evidence>